<evidence type="ECO:0000256" key="4">
    <source>
        <dbReference type="ARBA" id="ARBA00009759"/>
    </source>
</evidence>
<dbReference type="EMBL" id="BMNA01000014">
    <property type="protein sequence ID" value="GGM15359.1"/>
    <property type="molecule type" value="Genomic_DNA"/>
</dbReference>
<dbReference type="InterPro" id="IPR020583">
    <property type="entry name" value="Inositol_monoP_metal-BS"/>
</dbReference>
<protein>
    <recommendedName>
        <fullName evidence="11">Inositol-1-monophosphatase</fullName>
        <ecNumber evidence="11">3.1.3.25</ecNumber>
    </recommendedName>
</protein>
<feature type="binding site" evidence="10">
    <location>
        <position position="235"/>
    </location>
    <ligand>
        <name>Mg(2+)</name>
        <dbReference type="ChEBI" id="CHEBI:18420"/>
        <label>1</label>
        <note>catalytic</note>
    </ligand>
</feature>
<dbReference type="GO" id="GO:0007165">
    <property type="term" value="P:signal transduction"/>
    <property type="evidence" value="ECO:0007669"/>
    <property type="project" value="TreeGrafter"/>
</dbReference>
<evidence type="ECO:0000256" key="1">
    <source>
        <dbReference type="ARBA" id="ARBA00001033"/>
    </source>
</evidence>
<feature type="binding site" evidence="10">
    <location>
        <position position="92"/>
    </location>
    <ligand>
        <name>Mg(2+)</name>
        <dbReference type="ChEBI" id="CHEBI:18420"/>
        <label>1</label>
        <note>catalytic</note>
    </ligand>
</feature>
<evidence type="ECO:0000256" key="11">
    <source>
        <dbReference type="RuleBase" id="RU364068"/>
    </source>
</evidence>
<dbReference type="Gene3D" id="3.40.190.80">
    <property type="match status" value="1"/>
</dbReference>
<evidence type="ECO:0000256" key="5">
    <source>
        <dbReference type="ARBA" id="ARBA00022723"/>
    </source>
</evidence>
<evidence type="ECO:0000256" key="2">
    <source>
        <dbReference type="ARBA" id="ARBA00001946"/>
    </source>
</evidence>
<organism evidence="13 14">
    <name type="scientific">Nakamurella endophytica</name>
    <dbReference type="NCBI Taxonomy" id="1748367"/>
    <lineage>
        <taxon>Bacteria</taxon>
        <taxon>Bacillati</taxon>
        <taxon>Actinomycetota</taxon>
        <taxon>Actinomycetes</taxon>
        <taxon>Nakamurellales</taxon>
        <taxon>Nakamurellaceae</taxon>
        <taxon>Nakamurella</taxon>
    </lineage>
</organism>
<evidence type="ECO:0000313" key="14">
    <source>
        <dbReference type="Proteomes" id="UP000655208"/>
    </source>
</evidence>
<dbReference type="PANTHER" id="PTHR20854:SF4">
    <property type="entry name" value="INOSITOL-1-MONOPHOSPHATASE-RELATED"/>
    <property type="match status" value="1"/>
</dbReference>
<evidence type="ECO:0000256" key="7">
    <source>
        <dbReference type="ARBA" id="ARBA00022842"/>
    </source>
</evidence>
<dbReference type="EC" id="3.1.3.25" evidence="11"/>
<dbReference type="GO" id="GO:0008934">
    <property type="term" value="F:inositol monophosphate 1-phosphatase activity"/>
    <property type="evidence" value="ECO:0007669"/>
    <property type="project" value="InterPro"/>
</dbReference>
<dbReference type="AlphaFoldDB" id="A0A917TA70"/>
<dbReference type="Proteomes" id="UP000655208">
    <property type="component" value="Unassembled WGS sequence"/>
</dbReference>
<dbReference type="SUPFAM" id="SSF56655">
    <property type="entry name" value="Carbohydrate phosphatase"/>
    <property type="match status" value="1"/>
</dbReference>
<keyword evidence="14" id="KW-1185">Reference proteome</keyword>
<keyword evidence="5 10" id="KW-0479">Metal-binding</keyword>
<dbReference type="GO" id="GO:0046872">
    <property type="term" value="F:metal ion binding"/>
    <property type="evidence" value="ECO:0007669"/>
    <property type="project" value="UniProtKB-KW"/>
</dbReference>
<comment type="caution">
    <text evidence="13">The sequence shown here is derived from an EMBL/GenBank/DDBJ whole genome shotgun (WGS) entry which is preliminary data.</text>
</comment>
<dbReference type="InterPro" id="IPR000760">
    <property type="entry name" value="Inositol_monophosphatase-like"/>
</dbReference>
<evidence type="ECO:0000256" key="8">
    <source>
        <dbReference type="ARBA" id="ARBA00049158"/>
    </source>
</evidence>
<feature type="compositionally biased region" description="Low complexity" evidence="12">
    <location>
        <begin position="8"/>
        <end position="21"/>
    </location>
</feature>
<accession>A0A917TA70</accession>
<proteinExistence type="inferred from homology"/>
<evidence type="ECO:0000256" key="10">
    <source>
        <dbReference type="PIRSR" id="PIRSR600760-2"/>
    </source>
</evidence>
<sequence>MTDTPDRATAAEPASTATSAGTDPVDLAALLELAVTAARAAGQELLQRYGHVEGLATKSTATDPVSDADRASEALLVRMLTQQRPADGLLGEEGASRPSTSGITWVVDPLDGTVNYLYQLDNWAVSVAAQDEAGSVVGVVHDPRRDLTYTAVRGGGARCNGRPLAVNDPVPLDRALLGTGFGYSAERRRRQATVIGGVLPRIRDIRRIGSAALDLCAVAAGTLDAFYEEGIQLWDVAAGGLVATEAGAVVSHLRLTDAPTGYLFAGPALHPDLEAALRAAGS</sequence>
<dbReference type="InterPro" id="IPR020550">
    <property type="entry name" value="Inositol_monophosphatase_CS"/>
</dbReference>
<dbReference type="Gene3D" id="3.30.540.10">
    <property type="entry name" value="Fructose-1,6-Bisphosphatase, subunit A, domain 1"/>
    <property type="match status" value="1"/>
</dbReference>
<dbReference type="GO" id="GO:0004401">
    <property type="term" value="F:histidinol-phosphatase activity"/>
    <property type="evidence" value="ECO:0007669"/>
    <property type="project" value="UniProtKB-EC"/>
</dbReference>
<comment type="similarity">
    <text evidence="4 11">Belongs to the inositol monophosphatase superfamily.</text>
</comment>
<comment type="catalytic activity">
    <reaction evidence="8">
        <text>L-histidinol phosphate + H2O = L-histidinol + phosphate</text>
        <dbReference type="Rhea" id="RHEA:14465"/>
        <dbReference type="ChEBI" id="CHEBI:15377"/>
        <dbReference type="ChEBI" id="CHEBI:43474"/>
        <dbReference type="ChEBI" id="CHEBI:57699"/>
        <dbReference type="ChEBI" id="CHEBI:57980"/>
        <dbReference type="EC" id="3.1.3.15"/>
    </reaction>
</comment>
<reference evidence="13" key="1">
    <citation type="journal article" date="2014" name="Int. J. Syst. Evol. Microbiol.">
        <title>Complete genome sequence of Corynebacterium casei LMG S-19264T (=DSM 44701T), isolated from a smear-ripened cheese.</title>
        <authorList>
            <consortium name="US DOE Joint Genome Institute (JGI-PGF)"/>
            <person name="Walter F."/>
            <person name="Albersmeier A."/>
            <person name="Kalinowski J."/>
            <person name="Ruckert C."/>
        </authorList>
    </citation>
    <scope>NUCLEOTIDE SEQUENCE</scope>
    <source>
        <strain evidence="13">CGMCC 4.7308</strain>
    </source>
</reference>
<evidence type="ECO:0000256" key="3">
    <source>
        <dbReference type="ARBA" id="ARBA00004970"/>
    </source>
</evidence>
<evidence type="ECO:0000256" key="9">
    <source>
        <dbReference type="ARBA" id="ARBA00053547"/>
    </source>
</evidence>
<dbReference type="GO" id="GO:0006020">
    <property type="term" value="P:inositol metabolic process"/>
    <property type="evidence" value="ECO:0007669"/>
    <property type="project" value="TreeGrafter"/>
</dbReference>
<feature type="binding site" evidence="10">
    <location>
        <position position="110"/>
    </location>
    <ligand>
        <name>Mg(2+)</name>
        <dbReference type="ChEBI" id="CHEBI:18420"/>
        <label>1</label>
        <note>catalytic</note>
    </ligand>
</feature>
<dbReference type="PANTHER" id="PTHR20854">
    <property type="entry name" value="INOSITOL MONOPHOSPHATASE"/>
    <property type="match status" value="1"/>
</dbReference>
<dbReference type="PROSITE" id="PS00630">
    <property type="entry name" value="IMP_2"/>
    <property type="match status" value="1"/>
</dbReference>
<dbReference type="FunFam" id="3.30.540.10:FF:000003">
    <property type="entry name" value="Inositol-1-monophosphatase"/>
    <property type="match status" value="1"/>
</dbReference>
<reference evidence="13" key="2">
    <citation type="submission" date="2020-09" db="EMBL/GenBank/DDBJ databases">
        <authorList>
            <person name="Sun Q."/>
            <person name="Zhou Y."/>
        </authorList>
    </citation>
    <scope>NUCLEOTIDE SEQUENCE</scope>
    <source>
        <strain evidence="13">CGMCC 4.7308</strain>
    </source>
</reference>
<gene>
    <name evidence="13" type="primary">suhB</name>
    <name evidence="13" type="ORF">GCM10011594_39250</name>
</gene>
<keyword evidence="6 11" id="KW-0378">Hydrolase</keyword>
<evidence type="ECO:0000313" key="13">
    <source>
        <dbReference type="EMBL" id="GGM15359.1"/>
    </source>
</evidence>
<comment type="cofactor">
    <cofactor evidence="2 10 11">
        <name>Mg(2+)</name>
        <dbReference type="ChEBI" id="CHEBI:18420"/>
    </cofactor>
</comment>
<dbReference type="RefSeq" id="WP_229674662.1">
    <property type="nucleotide sequence ID" value="NZ_BMNA01000014.1"/>
</dbReference>
<name>A0A917TA70_9ACTN</name>
<feature type="binding site" evidence="10">
    <location>
        <position position="108"/>
    </location>
    <ligand>
        <name>Mg(2+)</name>
        <dbReference type="ChEBI" id="CHEBI:18420"/>
        <label>1</label>
        <note>catalytic</note>
    </ligand>
</feature>
<dbReference type="InterPro" id="IPR033942">
    <property type="entry name" value="IMPase"/>
</dbReference>
<comment type="function">
    <text evidence="9">Catalyzes the dephosphorylation of histidinol-phosphate to histidinol, the direct precursor of histidine.</text>
</comment>
<feature type="binding site" evidence="10">
    <location>
        <position position="111"/>
    </location>
    <ligand>
        <name>Mg(2+)</name>
        <dbReference type="ChEBI" id="CHEBI:18420"/>
        <label>1</label>
        <note>catalytic</note>
    </ligand>
</feature>
<evidence type="ECO:0000256" key="12">
    <source>
        <dbReference type="SAM" id="MobiDB-lite"/>
    </source>
</evidence>
<dbReference type="GO" id="GO:0046854">
    <property type="term" value="P:phosphatidylinositol phosphate biosynthetic process"/>
    <property type="evidence" value="ECO:0007669"/>
    <property type="project" value="InterPro"/>
</dbReference>
<dbReference type="Pfam" id="PF00459">
    <property type="entry name" value="Inositol_P"/>
    <property type="match status" value="1"/>
</dbReference>
<comment type="catalytic activity">
    <reaction evidence="1 11">
        <text>a myo-inositol phosphate + H2O = myo-inositol + phosphate</text>
        <dbReference type="Rhea" id="RHEA:24056"/>
        <dbReference type="ChEBI" id="CHEBI:15377"/>
        <dbReference type="ChEBI" id="CHEBI:17268"/>
        <dbReference type="ChEBI" id="CHEBI:43474"/>
        <dbReference type="ChEBI" id="CHEBI:84139"/>
        <dbReference type="EC" id="3.1.3.25"/>
    </reaction>
</comment>
<feature type="region of interest" description="Disordered" evidence="12">
    <location>
        <begin position="1"/>
        <end position="21"/>
    </location>
</feature>
<keyword evidence="7 10" id="KW-0460">Magnesium</keyword>
<dbReference type="PROSITE" id="PS00629">
    <property type="entry name" value="IMP_1"/>
    <property type="match status" value="1"/>
</dbReference>
<comment type="pathway">
    <text evidence="3">Amino-acid biosynthesis; L-histidine biosynthesis; L-histidine from 5-phospho-alpha-D-ribose 1-diphosphate: step 8/9.</text>
</comment>
<dbReference type="CDD" id="cd01639">
    <property type="entry name" value="IMPase"/>
    <property type="match status" value="1"/>
</dbReference>
<dbReference type="PRINTS" id="PR00377">
    <property type="entry name" value="IMPHPHTASES"/>
</dbReference>
<evidence type="ECO:0000256" key="6">
    <source>
        <dbReference type="ARBA" id="ARBA00022801"/>
    </source>
</evidence>